<keyword evidence="3" id="KW-0732">Signal</keyword>
<name>A0A6N2SJ80_9ACTO</name>
<dbReference type="EMBL" id="CACRSM010000002">
    <property type="protein sequence ID" value="VYS93763.1"/>
    <property type="molecule type" value="Genomic_DNA"/>
</dbReference>
<evidence type="ECO:0000313" key="4">
    <source>
        <dbReference type="EMBL" id="VYS93763.1"/>
    </source>
</evidence>
<feature type="compositionally biased region" description="Polar residues" evidence="1">
    <location>
        <begin position="310"/>
        <end position="323"/>
    </location>
</feature>
<feature type="region of interest" description="Disordered" evidence="1">
    <location>
        <begin position="215"/>
        <end position="243"/>
    </location>
</feature>
<proteinExistence type="predicted"/>
<feature type="compositionally biased region" description="Low complexity" evidence="1">
    <location>
        <begin position="360"/>
        <end position="373"/>
    </location>
</feature>
<reference evidence="4" key="1">
    <citation type="submission" date="2019-11" db="EMBL/GenBank/DDBJ databases">
        <authorList>
            <person name="Feng L."/>
        </authorList>
    </citation>
    <scope>NUCLEOTIDE SEQUENCE</scope>
    <source>
        <strain evidence="4">AodontolyticusLFYP35</strain>
    </source>
</reference>
<keyword evidence="2" id="KW-0472">Membrane</keyword>
<evidence type="ECO:0000256" key="3">
    <source>
        <dbReference type="SAM" id="SignalP"/>
    </source>
</evidence>
<evidence type="ECO:0000256" key="2">
    <source>
        <dbReference type="SAM" id="Phobius"/>
    </source>
</evidence>
<keyword evidence="2" id="KW-1133">Transmembrane helix</keyword>
<keyword evidence="2" id="KW-0812">Transmembrane</keyword>
<accession>A0A6N2SJ80</accession>
<organism evidence="4">
    <name type="scientific">Schaalia odontolytica</name>
    <dbReference type="NCBI Taxonomy" id="1660"/>
    <lineage>
        <taxon>Bacteria</taxon>
        <taxon>Bacillati</taxon>
        <taxon>Actinomycetota</taxon>
        <taxon>Actinomycetes</taxon>
        <taxon>Actinomycetales</taxon>
        <taxon>Actinomycetaceae</taxon>
        <taxon>Schaalia</taxon>
    </lineage>
</organism>
<evidence type="ECO:0000256" key="1">
    <source>
        <dbReference type="SAM" id="MobiDB-lite"/>
    </source>
</evidence>
<feature type="region of interest" description="Disordered" evidence="1">
    <location>
        <begin position="283"/>
        <end position="406"/>
    </location>
</feature>
<feature type="chain" id="PRO_5027089420" evidence="3">
    <location>
        <begin position="37"/>
        <end position="406"/>
    </location>
</feature>
<dbReference type="AlphaFoldDB" id="A0A6N2SJ80"/>
<feature type="transmembrane region" description="Helical" evidence="2">
    <location>
        <begin position="260"/>
        <end position="279"/>
    </location>
</feature>
<sequence>MRSTLMRRVARLLGMSACTFLVAGSASTLMATPALADSAYVTIGESVIFSDIGFIKYELNIIDSSQTMTEEACRSLPQSKASAETTFSNDKNLSYCTISATIVGNNPYLAINKQGDFTFAARPVAPEDLHLSFPADTDFKGMRSITFSAPNAAVTQLSSGGSIDDGFNHWVIVKWSGDAVSAPVAAIGTVKVPSNFHPISRMELGGISPVDVPSDLTTVNQATSAPSKAASRRTTRSQNSSSTPGVISLFDTVLSSLQKYGGLPIAIIFIAIVWGFDSLKKKKKKKQKKAEPSPFSVPQYYEPARPPAQPSSENLFDVSSQPVTEAEAEASTALPHPEPSPSPTPLGHNPFSLEPASSTPDIPSIPEAASAAEAADDPFRPSSSTQGGTASHKASEGRNRFAPPEE</sequence>
<feature type="compositionally biased region" description="Polar residues" evidence="1">
    <location>
        <begin position="215"/>
        <end position="226"/>
    </location>
</feature>
<gene>
    <name evidence="4" type="ORF">AOLFYP35_00904</name>
</gene>
<feature type="signal peptide" evidence="3">
    <location>
        <begin position="1"/>
        <end position="36"/>
    </location>
</feature>
<protein>
    <submittedName>
        <fullName evidence="4">Uncharacterized protein</fullName>
    </submittedName>
</protein>